<accession>X0Y8H3</accession>
<name>X0Y8H3_9ZZZZ</name>
<dbReference type="AlphaFoldDB" id="X0Y8H3"/>
<reference evidence="1" key="1">
    <citation type="journal article" date="2014" name="Front. Microbiol.">
        <title>High frequency of phylogenetically diverse reductive dehalogenase-homologous genes in deep subseafloor sedimentary metagenomes.</title>
        <authorList>
            <person name="Kawai M."/>
            <person name="Futagami T."/>
            <person name="Toyoda A."/>
            <person name="Takaki Y."/>
            <person name="Nishi S."/>
            <person name="Hori S."/>
            <person name="Arai W."/>
            <person name="Tsubouchi T."/>
            <person name="Morono Y."/>
            <person name="Uchiyama I."/>
            <person name="Ito T."/>
            <person name="Fujiyama A."/>
            <person name="Inagaki F."/>
            <person name="Takami H."/>
        </authorList>
    </citation>
    <scope>NUCLEOTIDE SEQUENCE</scope>
    <source>
        <strain evidence="1">Expedition CK06-06</strain>
    </source>
</reference>
<dbReference type="EMBL" id="BARS01042841">
    <property type="protein sequence ID" value="GAG33191.1"/>
    <property type="molecule type" value="Genomic_DNA"/>
</dbReference>
<gene>
    <name evidence="1" type="ORF">S01H1_64949</name>
</gene>
<evidence type="ECO:0000313" key="1">
    <source>
        <dbReference type="EMBL" id="GAG33191.1"/>
    </source>
</evidence>
<sequence>MYEKIQRSKDPEYILFSQYHYTNPLAEKERYLRDDRNVSKRFKRQWIDYFGVVSKEKDQIYTNIELEYLNTQNRLDKIAERFFGGTLDEKLFTIYNKYSKVPDKYEDVGKGIVDGDFHLPKSFFLKKTHTTYLIIGVLLEPTSDLILGRIALFIENVIRKEGMKHDNLDRTQKMIIRDHMKGFTKLIEQFLFHDEDWILLKLIDERIVEITRN</sequence>
<comment type="caution">
    <text evidence="1">The sequence shown here is derived from an EMBL/GenBank/DDBJ whole genome shotgun (WGS) entry which is preliminary data.</text>
</comment>
<organism evidence="1">
    <name type="scientific">marine sediment metagenome</name>
    <dbReference type="NCBI Taxonomy" id="412755"/>
    <lineage>
        <taxon>unclassified sequences</taxon>
        <taxon>metagenomes</taxon>
        <taxon>ecological metagenomes</taxon>
    </lineage>
</organism>
<proteinExistence type="predicted"/>
<protein>
    <submittedName>
        <fullName evidence="1">Uncharacterized protein</fullName>
    </submittedName>
</protein>